<dbReference type="Pfam" id="PF13458">
    <property type="entry name" value="Peripla_BP_6"/>
    <property type="match status" value="1"/>
</dbReference>
<comment type="similarity">
    <text evidence="1">Belongs to the leucine-binding protein family.</text>
</comment>
<dbReference type="RefSeq" id="WP_161138764.1">
    <property type="nucleotide sequence ID" value="NZ_SPKJ01000003.1"/>
</dbReference>
<dbReference type="Gene3D" id="3.40.50.2300">
    <property type="match status" value="2"/>
</dbReference>
<dbReference type="SUPFAM" id="SSF53822">
    <property type="entry name" value="Periplasmic binding protein-like I"/>
    <property type="match status" value="1"/>
</dbReference>
<dbReference type="CDD" id="cd06343">
    <property type="entry name" value="PBP1_ABC_ligand_binding-like"/>
    <property type="match status" value="1"/>
</dbReference>
<evidence type="ECO:0000256" key="1">
    <source>
        <dbReference type="ARBA" id="ARBA00010062"/>
    </source>
</evidence>
<sequence length="384" mass="41051">MNMTRAIAVMALLGALGLPSASLAESGVTDTEVVLGASLAFTGGPGALAYAGLLGERIAVAEANAAGGISGRQIRIIAEDDGYVPARTVQAVNKLIEQDDVFAITEASSSSNWLAILPMLEEQGIPSINPLMASLEPIKAGPRTHFSIGIGYRDGAHDLMKALLAKYLDRKWASITREDETGIDHERGFLSALKEAGQAPVLTQRFRSGQTDFSVEVLKAREAGATALFVGVLPSDVATMMSEADKLGMDAIFATLWISHLKPMLDLVGANGDRLHLYDYVPSLEDDSLADFRALAAKHLSQEDVAKMNRYSITGYATMKVFIEAMRQCGKDLTRACAIAKLEAMKDFETGLTQPVSFSPDNHLATTKGAPLVIRDGKFVPLPN</sequence>
<dbReference type="Proteomes" id="UP000773614">
    <property type="component" value="Unassembled WGS sequence"/>
</dbReference>
<reference evidence="5" key="1">
    <citation type="submission" date="2019-03" db="EMBL/GenBank/DDBJ databases">
        <title>Afifella sp. nov., isolated from activated sludge.</title>
        <authorList>
            <person name="Li Q."/>
            <person name="Liu Y."/>
        </authorList>
    </citation>
    <scope>NUCLEOTIDE SEQUENCE</scope>
    <source>
        <strain evidence="5">L72</strain>
    </source>
</reference>
<dbReference type="OrthoDB" id="9791590at2"/>
<evidence type="ECO:0000256" key="3">
    <source>
        <dbReference type="SAM" id="SignalP"/>
    </source>
</evidence>
<feature type="domain" description="Leucine-binding protein" evidence="4">
    <location>
        <begin position="33"/>
        <end position="370"/>
    </location>
</feature>
<feature type="chain" id="PRO_5036902188" description="Leucine-binding protein domain-containing protein" evidence="3">
    <location>
        <begin position="25"/>
        <end position="384"/>
    </location>
</feature>
<dbReference type="PANTHER" id="PTHR47235:SF1">
    <property type="entry name" value="BLR6548 PROTEIN"/>
    <property type="match status" value="1"/>
</dbReference>
<keyword evidence="6" id="KW-1185">Reference proteome</keyword>
<evidence type="ECO:0000256" key="2">
    <source>
        <dbReference type="ARBA" id="ARBA00022729"/>
    </source>
</evidence>
<name>A0A964WRZ2_9HYPH</name>
<comment type="caution">
    <text evidence="5">The sequence shown here is derived from an EMBL/GenBank/DDBJ whole genome shotgun (WGS) entry which is preliminary data.</text>
</comment>
<protein>
    <recommendedName>
        <fullName evidence="4">Leucine-binding protein domain-containing protein</fullName>
    </recommendedName>
</protein>
<evidence type="ECO:0000313" key="6">
    <source>
        <dbReference type="Proteomes" id="UP000773614"/>
    </source>
</evidence>
<gene>
    <name evidence="5" type="ORF">E4O86_01610</name>
</gene>
<dbReference type="AlphaFoldDB" id="A0A964WRZ2"/>
<proteinExistence type="inferred from homology"/>
<dbReference type="PANTHER" id="PTHR47235">
    <property type="entry name" value="BLR6548 PROTEIN"/>
    <property type="match status" value="1"/>
</dbReference>
<organism evidence="5 6">
    <name type="scientific">Propylenella binzhouense</name>
    <dbReference type="NCBI Taxonomy" id="2555902"/>
    <lineage>
        <taxon>Bacteria</taxon>
        <taxon>Pseudomonadati</taxon>
        <taxon>Pseudomonadota</taxon>
        <taxon>Alphaproteobacteria</taxon>
        <taxon>Hyphomicrobiales</taxon>
        <taxon>Propylenellaceae</taxon>
        <taxon>Propylenella</taxon>
    </lineage>
</organism>
<dbReference type="InterPro" id="IPR028082">
    <property type="entry name" value="Peripla_BP_I"/>
</dbReference>
<keyword evidence="2 3" id="KW-0732">Signal</keyword>
<evidence type="ECO:0000259" key="4">
    <source>
        <dbReference type="Pfam" id="PF13458"/>
    </source>
</evidence>
<evidence type="ECO:0000313" key="5">
    <source>
        <dbReference type="EMBL" id="MYZ46417.1"/>
    </source>
</evidence>
<accession>A0A964WRZ2</accession>
<dbReference type="InterPro" id="IPR028081">
    <property type="entry name" value="Leu-bd"/>
</dbReference>
<feature type="signal peptide" evidence="3">
    <location>
        <begin position="1"/>
        <end position="24"/>
    </location>
</feature>
<dbReference type="EMBL" id="SPKJ01000003">
    <property type="protein sequence ID" value="MYZ46417.1"/>
    <property type="molecule type" value="Genomic_DNA"/>
</dbReference>